<accession>A0A6G1JZA0</accession>
<dbReference type="AlphaFoldDB" id="A0A6G1JZA0"/>
<feature type="region of interest" description="Disordered" evidence="1">
    <location>
        <begin position="1"/>
        <end position="20"/>
    </location>
</feature>
<evidence type="ECO:0000313" key="2">
    <source>
        <dbReference type="EMBL" id="KAF2705487.1"/>
    </source>
</evidence>
<dbReference type="Proteomes" id="UP000799428">
    <property type="component" value="Unassembled WGS sequence"/>
</dbReference>
<proteinExistence type="predicted"/>
<name>A0A6G1JZA0_9PLEO</name>
<sequence length="161" mass="18662">MKHTDSRSKQVPDVRPQPDAGASNVRLVMLILTSKQFGQHYYLNPTPRVATDYEPQRRDIHKLHLLGQCFYFRHLEDDSTNLLDLSSEVFYQINQHIMNEKAWVEDGLKYLLQTNQIPQLPGNPSHLLGLHYASIKTDSELLPMRTYCPRRKSLHSAHAND</sequence>
<reference evidence="2" key="1">
    <citation type="journal article" date="2020" name="Stud. Mycol.">
        <title>101 Dothideomycetes genomes: a test case for predicting lifestyles and emergence of pathogens.</title>
        <authorList>
            <person name="Haridas S."/>
            <person name="Albert R."/>
            <person name="Binder M."/>
            <person name="Bloem J."/>
            <person name="Labutti K."/>
            <person name="Salamov A."/>
            <person name="Andreopoulos B."/>
            <person name="Baker S."/>
            <person name="Barry K."/>
            <person name="Bills G."/>
            <person name="Bluhm B."/>
            <person name="Cannon C."/>
            <person name="Castanera R."/>
            <person name="Culley D."/>
            <person name="Daum C."/>
            <person name="Ezra D."/>
            <person name="Gonzalez J."/>
            <person name="Henrissat B."/>
            <person name="Kuo A."/>
            <person name="Liang C."/>
            <person name="Lipzen A."/>
            <person name="Lutzoni F."/>
            <person name="Magnuson J."/>
            <person name="Mondo S."/>
            <person name="Nolan M."/>
            <person name="Ohm R."/>
            <person name="Pangilinan J."/>
            <person name="Park H.-J."/>
            <person name="Ramirez L."/>
            <person name="Alfaro M."/>
            <person name="Sun H."/>
            <person name="Tritt A."/>
            <person name="Yoshinaga Y."/>
            <person name="Zwiers L.-H."/>
            <person name="Turgeon B."/>
            <person name="Goodwin S."/>
            <person name="Spatafora J."/>
            <person name="Crous P."/>
            <person name="Grigoriev I."/>
        </authorList>
    </citation>
    <scope>NUCLEOTIDE SEQUENCE</scope>
    <source>
        <strain evidence="2">CBS 279.74</strain>
    </source>
</reference>
<gene>
    <name evidence="2" type="ORF">K504DRAFT_505894</name>
</gene>
<dbReference type="EMBL" id="MU005778">
    <property type="protein sequence ID" value="KAF2705487.1"/>
    <property type="molecule type" value="Genomic_DNA"/>
</dbReference>
<organism evidence="2 3">
    <name type="scientific">Pleomassaria siparia CBS 279.74</name>
    <dbReference type="NCBI Taxonomy" id="1314801"/>
    <lineage>
        <taxon>Eukaryota</taxon>
        <taxon>Fungi</taxon>
        <taxon>Dikarya</taxon>
        <taxon>Ascomycota</taxon>
        <taxon>Pezizomycotina</taxon>
        <taxon>Dothideomycetes</taxon>
        <taxon>Pleosporomycetidae</taxon>
        <taxon>Pleosporales</taxon>
        <taxon>Pleomassariaceae</taxon>
        <taxon>Pleomassaria</taxon>
    </lineage>
</organism>
<feature type="compositionally biased region" description="Basic and acidic residues" evidence="1">
    <location>
        <begin position="1"/>
        <end position="12"/>
    </location>
</feature>
<keyword evidence="3" id="KW-1185">Reference proteome</keyword>
<evidence type="ECO:0000313" key="3">
    <source>
        <dbReference type="Proteomes" id="UP000799428"/>
    </source>
</evidence>
<protein>
    <submittedName>
        <fullName evidence="2">Uncharacterized protein</fullName>
    </submittedName>
</protein>
<evidence type="ECO:0000256" key="1">
    <source>
        <dbReference type="SAM" id="MobiDB-lite"/>
    </source>
</evidence>